<dbReference type="PROSITE" id="PS00062">
    <property type="entry name" value="ALDOKETO_REDUCTASE_2"/>
    <property type="match status" value="1"/>
</dbReference>
<dbReference type="GO" id="GO:1990002">
    <property type="term" value="F:methylglyoxal reductase (NADPH) (acetol producing) activity"/>
    <property type="evidence" value="ECO:0007669"/>
    <property type="project" value="TreeGrafter"/>
</dbReference>
<dbReference type="PANTHER" id="PTHR43827:SF3">
    <property type="entry name" value="NADP-DEPENDENT OXIDOREDUCTASE DOMAIN-CONTAINING PROTEIN"/>
    <property type="match status" value="1"/>
</dbReference>
<dbReference type="GO" id="GO:0051596">
    <property type="term" value="P:methylglyoxal catabolic process"/>
    <property type="evidence" value="ECO:0007669"/>
    <property type="project" value="TreeGrafter"/>
</dbReference>
<feature type="domain" description="NADP-dependent oxidoreductase" evidence="8">
    <location>
        <begin position="8"/>
        <end position="252"/>
    </location>
</feature>
<dbReference type="NCBIfam" id="NF008377">
    <property type="entry name" value="PRK11172.1"/>
    <property type="match status" value="1"/>
</dbReference>
<dbReference type="PIRSF" id="PIRSF000097">
    <property type="entry name" value="AKR"/>
    <property type="match status" value="1"/>
</dbReference>
<dbReference type="FunFam" id="3.20.20.100:FF:000002">
    <property type="entry name" value="2,5-diketo-D-gluconic acid reductase A"/>
    <property type="match status" value="1"/>
</dbReference>
<dbReference type="RefSeq" id="WP_353496440.1">
    <property type="nucleotide sequence ID" value="NZ_CP115920.1"/>
</dbReference>
<keyword evidence="3 9" id="KW-0560">Oxidoreductase</keyword>
<dbReference type="InterPro" id="IPR018170">
    <property type="entry name" value="Aldo/ket_reductase_CS"/>
</dbReference>
<dbReference type="PROSITE" id="PS00798">
    <property type="entry name" value="ALDOKETO_REDUCTASE_1"/>
    <property type="match status" value="1"/>
</dbReference>
<evidence type="ECO:0000256" key="2">
    <source>
        <dbReference type="ARBA" id="ARBA00022857"/>
    </source>
</evidence>
<sequence>MSLSIPTLGAGTFRLKGEDAYNSVKMALEAGYRHIDTAQIYGNEKEVGQAIADSGIAREELYVTTKIWMDKLGKASFIPSLDESLKDLQLEQVDLLLIHWPLKDDAVPMEEYLQELKHAQDTGLARHIGVSNFTVVQMQQAIAILGEDVLYTNQVEVHPYLQNRQVVDFCQQHRLIVTGYMPFAYGDVLKDGSIKHIAEKHQSTPAQVVLAWMAKSGFVTIPSSTKKANIESNLGYVDVMLTDEDMETIAHLDRGHRLANPDFAPDWD</sequence>
<dbReference type="InterPro" id="IPR036812">
    <property type="entry name" value="NAD(P)_OxRdtase_dom_sf"/>
</dbReference>
<gene>
    <name evidence="9" type="primary">dkgB</name>
    <name evidence="9" type="ORF">PG915_10245</name>
</gene>
<dbReference type="EMBL" id="CP115920">
    <property type="protein sequence ID" value="XCD14976.1"/>
    <property type="molecule type" value="Genomic_DNA"/>
</dbReference>
<accession>A0AAU8BG16</accession>
<protein>
    <submittedName>
        <fullName evidence="9">2,5-didehydrogluconate reductase DkgB</fullName>
        <ecNumber evidence="9">1.1.1.346</ecNumber>
    </submittedName>
</protein>
<name>A0AAU8BG16_9VIBR</name>
<comment type="similarity">
    <text evidence="1">Belongs to the aldo/keto reductase family.</text>
</comment>
<evidence type="ECO:0000256" key="7">
    <source>
        <dbReference type="PIRSR" id="PIRSR000097-3"/>
    </source>
</evidence>
<proteinExistence type="inferred from homology"/>
<organism evidence="9">
    <name type="scientific">Vibrio chaetopteri</name>
    <dbReference type="NCBI Taxonomy" id="3016528"/>
    <lineage>
        <taxon>Bacteria</taxon>
        <taxon>Pseudomonadati</taxon>
        <taxon>Pseudomonadota</taxon>
        <taxon>Gammaproteobacteria</taxon>
        <taxon>Vibrionales</taxon>
        <taxon>Vibrionaceae</taxon>
        <taxon>Vibrio</taxon>
    </lineage>
</organism>
<dbReference type="Pfam" id="PF00248">
    <property type="entry name" value="Aldo_ket_red"/>
    <property type="match status" value="1"/>
</dbReference>
<evidence type="ECO:0000256" key="4">
    <source>
        <dbReference type="ARBA" id="ARBA00049445"/>
    </source>
</evidence>
<comment type="catalytic activity">
    <reaction evidence="4">
        <text>hydroxyacetone + NADP(+) = methylglyoxal + NADPH + H(+)</text>
        <dbReference type="Rhea" id="RHEA:27986"/>
        <dbReference type="ChEBI" id="CHEBI:15378"/>
        <dbReference type="ChEBI" id="CHEBI:17158"/>
        <dbReference type="ChEBI" id="CHEBI:27957"/>
        <dbReference type="ChEBI" id="CHEBI:57783"/>
        <dbReference type="ChEBI" id="CHEBI:58349"/>
    </reaction>
</comment>
<evidence type="ECO:0000256" key="5">
    <source>
        <dbReference type="PIRSR" id="PIRSR000097-1"/>
    </source>
</evidence>
<feature type="active site" description="Proton donor" evidence="5">
    <location>
        <position position="41"/>
    </location>
</feature>
<dbReference type="PANTHER" id="PTHR43827">
    <property type="entry name" value="2,5-DIKETO-D-GLUCONIC ACID REDUCTASE"/>
    <property type="match status" value="1"/>
</dbReference>
<dbReference type="KEGG" id="vck:PG915_10245"/>
<evidence type="ECO:0000256" key="1">
    <source>
        <dbReference type="ARBA" id="ARBA00007905"/>
    </source>
</evidence>
<keyword evidence="2" id="KW-0521">NADP</keyword>
<evidence type="ECO:0000256" key="6">
    <source>
        <dbReference type="PIRSR" id="PIRSR000097-2"/>
    </source>
</evidence>
<dbReference type="SUPFAM" id="SSF51430">
    <property type="entry name" value="NAD(P)-linked oxidoreductase"/>
    <property type="match status" value="1"/>
</dbReference>
<evidence type="ECO:0000256" key="3">
    <source>
        <dbReference type="ARBA" id="ARBA00023002"/>
    </source>
</evidence>
<evidence type="ECO:0000259" key="8">
    <source>
        <dbReference type="Pfam" id="PF00248"/>
    </source>
</evidence>
<feature type="binding site" evidence="6">
    <location>
        <position position="99"/>
    </location>
    <ligand>
        <name>substrate</name>
    </ligand>
</feature>
<dbReference type="EC" id="1.1.1.346" evidence="9"/>
<dbReference type="PRINTS" id="PR00069">
    <property type="entry name" value="ALDKETRDTASE"/>
</dbReference>
<feature type="site" description="Lowers pKa of active site Tyr" evidence="7">
    <location>
        <position position="66"/>
    </location>
</feature>
<dbReference type="AlphaFoldDB" id="A0AAU8BG16"/>
<reference evidence="9" key="1">
    <citation type="submission" date="2023-01" db="EMBL/GenBank/DDBJ databases">
        <title>Vibrio sp. CB1-14 genome sequencing.</title>
        <authorList>
            <person name="Otstavnykh N."/>
            <person name="Isaeva M."/>
            <person name="Meleshko D."/>
        </authorList>
    </citation>
    <scope>NUCLEOTIDE SEQUENCE</scope>
    <source>
        <strain evidence="9">CB1-14</strain>
    </source>
</reference>
<evidence type="ECO:0000313" key="9">
    <source>
        <dbReference type="EMBL" id="XCD14976.1"/>
    </source>
</evidence>
<dbReference type="InterPro" id="IPR023210">
    <property type="entry name" value="NADP_OxRdtase_dom"/>
</dbReference>
<dbReference type="InterPro" id="IPR020471">
    <property type="entry name" value="AKR"/>
</dbReference>
<dbReference type="Gene3D" id="3.20.20.100">
    <property type="entry name" value="NADP-dependent oxidoreductase domain"/>
    <property type="match status" value="1"/>
</dbReference>